<comment type="caution">
    <text evidence="1">The sequence shown here is derived from an EMBL/GenBank/DDBJ whole genome shotgun (WGS) entry which is preliminary data.</text>
</comment>
<dbReference type="Proteomes" id="UP000243528">
    <property type="component" value="Unassembled WGS sequence"/>
</dbReference>
<evidence type="ECO:0000313" key="1">
    <source>
        <dbReference type="EMBL" id="PSL04098.1"/>
    </source>
</evidence>
<sequence>MKVRLTARKDEIQAITDVLEDDTYESAEKLARAVVTTTMRLLLDRDWYVVASRNGGNNLLYGPVPSENEAFKAINSGELGLGGEVGVFPVRSVSNRERAVEELDADPNPACAACNHPKVTHEHPEVNGCVVKTCKCKKYTT</sequence>
<name>A0A2P8E3P7_9ACTN</name>
<accession>A0A2P8E3P7</accession>
<gene>
    <name evidence="1" type="ORF">CLV30_106101</name>
</gene>
<dbReference type="AlphaFoldDB" id="A0A2P8E3P7"/>
<dbReference type="RefSeq" id="WP_106537120.1">
    <property type="nucleotide sequence ID" value="NZ_ML142900.1"/>
</dbReference>
<evidence type="ECO:0000313" key="2">
    <source>
        <dbReference type="Proteomes" id="UP000243528"/>
    </source>
</evidence>
<organism evidence="1 2">
    <name type="scientific">Haloactinopolyspora alba</name>
    <dbReference type="NCBI Taxonomy" id="648780"/>
    <lineage>
        <taxon>Bacteria</taxon>
        <taxon>Bacillati</taxon>
        <taxon>Actinomycetota</taxon>
        <taxon>Actinomycetes</taxon>
        <taxon>Jiangellales</taxon>
        <taxon>Jiangellaceae</taxon>
        <taxon>Haloactinopolyspora</taxon>
    </lineage>
</organism>
<dbReference type="EMBL" id="PYGE01000006">
    <property type="protein sequence ID" value="PSL04098.1"/>
    <property type="molecule type" value="Genomic_DNA"/>
</dbReference>
<reference evidence="1 2" key="1">
    <citation type="submission" date="2018-03" db="EMBL/GenBank/DDBJ databases">
        <title>Genomic Encyclopedia of Archaeal and Bacterial Type Strains, Phase II (KMG-II): from individual species to whole genera.</title>
        <authorList>
            <person name="Goeker M."/>
        </authorList>
    </citation>
    <scope>NUCLEOTIDE SEQUENCE [LARGE SCALE GENOMIC DNA]</scope>
    <source>
        <strain evidence="1 2">DSM 45211</strain>
    </source>
</reference>
<protein>
    <submittedName>
        <fullName evidence="1">Uncharacterized protein</fullName>
    </submittedName>
</protein>
<proteinExistence type="predicted"/>
<keyword evidence="2" id="KW-1185">Reference proteome</keyword>